<feature type="chain" id="PRO_5012334061" evidence="1">
    <location>
        <begin position="21"/>
        <end position="155"/>
    </location>
</feature>
<accession>A0A264VY67</accession>
<keyword evidence="1" id="KW-0732">Signal</keyword>
<evidence type="ECO:0000313" key="3">
    <source>
        <dbReference type="Proteomes" id="UP000216001"/>
    </source>
</evidence>
<comment type="caution">
    <text evidence="2">The sequence shown here is derived from an EMBL/GenBank/DDBJ whole genome shotgun (WGS) entry which is preliminary data.</text>
</comment>
<evidence type="ECO:0000313" key="2">
    <source>
        <dbReference type="EMBL" id="OZS76281.1"/>
    </source>
</evidence>
<gene>
    <name evidence="2" type="ORF">CHI95_00140</name>
</gene>
<dbReference type="EMBL" id="NOWC01000001">
    <property type="protein sequence ID" value="OZS76281.1"/>
    <property type="molecule type" value="Genomic_DNA"/>
</dbReference>
<protein>
    <submittedName>
        <fullName evidence="2">Uncharacterized protein</fullName>
    </submittedName>
</protein>
<dbReference type="RefSeq" id="WP_094960393.1">
    <property type="nucleotide sequence ID" value="NZ_NOWC01000001.1"/>
</dbReference>
<dbReference type="Proteomes" id="UP000216001">
    <property type="component" value="Unassembled WGS sequence"/>
</dbReference>
<proteinExistence type="predicted"/>
<reference evidence="2 3" key="1">
    <citation type="submission" date="2017-07" db="EMBL/GenBank/DDBJ databases">
        <title>blaIMP-27 on transferable plasmids in Proteus mirabilis and Providencia rettgeri.</title>
        <authorList>
            <person name="Potter R."/>
        </authorList>
    </citation>
    <scope>NUCLEOTIDE SEQUENCE [LARGE SCALE GENOMIC DNA]</scope>
    <source>
        <strain evidence="2 3">PR1</strain>
    </source>
</reference>
<name>A0A264VY67_PRORE</name>
<evidence type="ECO:0000256" key="1">
    <source>
        <dbReference type="SAM" id="SignalP"/>
    </source>
</evidence>
<dbReference type="AlphaFoldDB" id="A0A264VY67"/>
<sequence>MKYIKILTALSVFVPVISLSATPIICENQTSGEKGTSIWPSFYLSGQDTLCFDVKGWPEYSGNNCVKNGKTINWTGLVIVSEDGESQGRDSTNFRVVSPIINSDSIKYSIEWSRGGEWRTMQNISVNRLTGGAVSYFVTEHGGESYQCRASQKAF</sequence>
<organism evidence="2 3">
    <name type="scientific">Providencia rettgeri</name>
    <dbReference type="NCBI Taxonomy" id="587"/>
    <lineage>
        <taxon>Bacteria</taxon>
        <taxon>Pseudomonadati</taxon>
        <taxon>Pseudomonadota</taxon>
        <taxon>Gammaproteobacteria</taxon>
        <taxon>Enterobacterales</taxon>
        <taxon>Morganellaceae</taxon>
        <taxon>Providencia</taxon>
    </lineage>
</organism>
<feature type="signal peptide" evidence="1">
    <location>
        <begin position="1"/>
        <end position="20"/>
    </location>
</feature>